<dbReference type="Proteomes" id="UP000007431">
    <property type="component" value="Unassembled WGS sequence"/>
</dbReference>
<dbReference type="Pfam" id="PF00226">
    <property type="entry name" value="DnaJ"/>
    <property type="match status" value="1"/>
</dbReference>
<dbReference type="SUPFAM" id="SSF46565">
    <property type="entry name" value="Chaperone J-domain"/>
    <property type="match status" value="1"/>
</dbReference>
<dbReference type="OMA" id="EVFGAMF"/>
<protein>
    <recommendedName>
        <fullName evidence="2">J domain-containing protein</fullName>
    </recommendedName>
</protein>
<keyword evidence="4" id="KW-1185">Reference proteome</keyword>
<dbReference type="VEuPathDB" id="FungiDB:SCHCODRAFT_02629674"/>
<dbReference type="Gene3D" id="1.10.287.110">
    <property type="entry name" value="DnaJ domain"/>
    <property type="match status" value="1"/>
</dbReference>
<dbReference type="PANTHER" id="PTHR44924">
    <property type="entry name" value="DNAJ SUBFAMILY A MEMBER 2"/>
    <property type="match status" value="1"/>
</dbReference>
<organism evidence="4">
    <name type="scientific">Schizophyllum commune (strain H4-8 / FGSC 9210)</name>
    <name type="common">Split gill fungus</name>
    <dbReference type="NCBI Taxonomy" id="578458"/>
    <lineage>
        <taxon>Eukaryota</taxon>
        <taxon>Fungi</taxon>
        <taxon>Dikarya</taxon>
        <taxon>Basidiomycota</taxon>
        <taxon>Agaricomycotina</taxon>
        <taxon>Agaricomycetes</taxon>
        <taxon>Agaricomycetidae</taxon>
        <taxon>Agaricales</taxon>
        <taxon>Schizophyllaceae</taxon>
        <taxon>Schizophyllum</taxon>
    </lineage>
</organism>
<dbReference type="PANTHER" id="PTHR44924:SF1">
    <property type="entry name" value="DNAJ SUBFAMILY A MEMBER 2"/>
    <property type="match status" value="1"/>
</dbReference>
<evidence type="ECO:0000256" key="1">
    <source>
        <dbReference type="SAM" id="MobiDB-lite"/>
    </source>
</evidence>
<accession>D8Q757</accession>
<dbReference type="InterPro" id="IPR018253">
    <property type="entry name" value="DnaJ_domain_CS"/>
</dbReference>
<feature type="compositionally biased region" description="Basic and acidic residues" evidence="1">
    <location>
        <begin position="239"/>
        <end position="252"/>
    </location>
</feature>
<dbReference type="PROSITE" id="PS51257">
    <property type="entry name" value="PROKAR_LIPOPROTEIN"/>
    <property type="match status" value="1"/>
</dbReference>
<dbReference type="eggNOG" id="KOG0691">
    <property type="taxonomic scope" value="Eukaryota"/>
</dbReference>
<dbReference type="CDD" id="cd06257">
    <property type="entry name" value="DnaJ"/>
    <property type="match status" value="1"/>
</dbReference>
<dbReference type="HOGENOM" id="CLU_025145_0_2_1"/>
<name>D8Q757_SCHCM</name>
<dbReference type="Pfam" id="PF14308">
    <property type="entry name" value="DnaJ-X"/>
    <property type="match status" value="1"/>
</dbReference>
<sequence length="484" mass="53744">MAPLPSRPVFQYPIFLSSCPQCHIQLEVAVPSPRPKQGTLLDVQCFACRSTYTHALYPAQIVDAAGAGRVGTSSQGPSSPRPDRTQTPGVKRSSRKIGTQERPLETGYYDILGVSVDATTDEIKKAYRRAAIKHHPDKNPDDPHAEERFKEIAIAYQTLSDPALRKKYNEYGSKESQPEGGFVDPEDLFGAIFGGAAFVPIIGHISLAKDMKEALQEADDELGRPILDQDGRPLPLLDAKGRPVLSEEEKKRREERKRRRAEEKEAARAERVRELVANLEQKLGKFAEVASGPDDAAVAHSWREMCRIEASDLAAESYGPELLQTIGFVYTSKAKHHLATQQTLFGVGGWMHNIQGKYHVISETMSTVRSAIELKSVFDQIQAAEKAGNLSEDERRRLEEQAAEKGLQALFKGTKLEIESVLRETCDRVLEDPNITPRTAQLRAVALQIMGEVYMSVKKPEGLLGEDSEYVKIENKRSSRAGSR</sequence>
<dbReference type="InParanoid" id="D8Q757"/>
<dbReference type="InterPro" id="IPR026894">
    <property type="entry name" value="DnaJ_X"/>
</dbReference>
<evidence type="ECO:0000313" key="3">
    <source>
        <dbReference type="EMBL" id="EFI95975.1"/>
    </source>
</evidence>
<dbReference type="STRING" id="578458.D8Q757"/>
<reference evidence="3 4" key="1">
    <citation type="journal article" date="2010" name="Nat. Biotechnol.">
        <title>Genome sequence of the model mushroom Schizophyllum commune.</title>
        <authorList>
            <person name="Ohm R.A."/>
            <person name="de Jong J.F."/>
            <person name="Lugones L.G."/>
            <person name="Aerts A."/>
            <person name="Kothe E."/>
            <person name="Stajich J.E."/>
            <person name="de Vries R.P."/>
            <person name="Record E."/>
            <person name="Levasseur A."/>
            <person name="Baker S.E."/>
            <person name="Bartholomew K.A."/>
            <person name="Coutinho P.M."/>
            <person name="Erdmann S."/>
            <person name="Fowler T.J."/>
            <person name="Gathman A.C."/>
            <person name="Lombard V."/>
            <person name="Henrissat B."/>
            <person name="Knabe N."/>
            <person name="Kuees U."/>
            <person name="Lilly W.W."/>
            <person name="Lindquist E."/>
            <person name="Lucas S."/>
            <person name="Magnuson J.K."/>
            <person name="Piumi F."/>
            <person name="Raudaskoski M."/>
            <person name="Salamov A."/>
            <person name="Schmutz J."/>
            <person name="Schwarze F.W.M.R."/>
            <person name="vanKuyk P.A."/>
            <person name="Horton J.S."/>
            <person name="Grigoriev I.V."/>
            <person name="Woesten H.A.B."/>
        </authorList>
    </citation>
    <scope>NUCLEOTIDE SEQUENCE [LARGE SCALE GENOMIC DNA]</scope>
    <source>
        <strain evidence="4">H4-8 / FGSC 9210</strain>
    </source>
</reference>
<dbReference type="EMBL" id="GL377307">
    <property type="protein sequence ID" value="EFI95975.1"/>
    <property type="molecule type" value="Genomic_DNA"/>
</dbReference>
<dbReference type="InterPro" id="IPR001623">
    <property type="entry name" value="DnaJ_domain"/>
</dbReference>
<feature type="region of interest" description="Disordered" evidence="1">
    <location>
        <begin position="68"/>
        <end position="99"/>
    </location>
</feature>
<evidence type="ECO:0000313" key="4">
    <source>
        <dbReference type="Proteomes" id="UP000007431"/>
    </source>
</evidence>
<dbReference type="PROSITE" id="PS50076">
    <property type="entry name" value="DNAJ_2"/>
    <property type="match status" value="1"/>
</dbReference>
<dbReference type="PROSITE" id="PS00636">
    <property type="entry name" value="DNAJ_1"/>
    <property type="match status" value="1"/>
</dbReference>
<dbReference type="InterPro" id="IPR036869">
    <property type="entry name" value="J_dom_sf"/>
</dbReference>
<dbReference type="SMART" id="SM00271">
    <property type="entry name" value="DnaJ"/>
    <property type="match status" value="1"/>
</dbReference>
<feature type="region of interest" description="Disordered" evidence="1">
    <location>
        <begin position="224"/>
        <end position="267"/>
    </location>
</feature>
<dbReference type="AlphaFoldDB" id="D8Q757"/>
<gene>
    <name evidence="3" type="ORF">SCHCODRAFT_77017</name>
</gene>
<proteinExistence type="predicted"/>
<dbReference type="PRINTS" id="PR00625">
    <property type="entry name" value="JDOMAIN"/>
</dbReference>
<evidence type="ECO:0000259" key="2">
    <source>
        <dbReference type="PROSITE" id="PS50076"/>
    </source>
</evidence>
<feature type="domain" description="J" evidence="2">
    <location>
        <begin position="107"/>
        <end position="172"/>
    </location>
</feature>